<evidence type="ECO:0000313" key="2">
    <source>
        <dbReference type="Proteomes" id="UP000202259"/>
    </source>
</evidence>
<gene>
    <name evidence="1" type="ORF">B5D82_17060</name>
</gene>
<organism evidence="1 2">
    <name type="scientific">Cognaticolwellia beringensis</name>
    <dbReference type="NCBI Taxonomy" id="1967665"/>
    <lineage>
        <taxon>Bacteria</taxon>
        <taxon>Pseudomonadati</taxon>
        <taxon>Pseudomonadota</taxon>
        <taxon>Gammaproteobacteria</taxon>
        <taxon>Alteromonadales</taxon>
        <taxon>Colwelliaceae</taxon>
        <taxon>Cognaticolwellia</taxon>
    </lineage>
</organism>
<proteinExistence type="predicted"/>
<dbReference type="AlphaFoldDB" id="A0A222GCA5"/>
<protein>
    <recommendedName>
        <fullName evidence="3">Motility protein</fullName>
    </recommendedName>
</protein>
<evidence type="ECO:0008006" key="3">
    <source>
        <dbReference type="Google" id="ProtNLM"/>
    </source>
</evidence>
<dbReference type="RefSeq" id="WP_081153226.1">
    <property type="nucleotide sequence ID" value="NZ_CP020465.1"/>
</dbReference>
<reference evidence="1 2" key="1">
    <citation type="submission" date="2017-08" db="EMBL/GenBank/DDBJ databases">
        <title>Complete genome of Colwellia sp. NB097-1, a psychrophile bacterium ioslated from Bering Sea.</title>
        <authorList>
            <person name="Chen X."/>
        </authorList>
    </citation>
    <scope>NUCLEOTIDE SEQUENCE [LARGE SCALE GENOMIC DNA]</scope>
    <source>
        <strain evidence="1 2">NB097-1</strain>
    </source>
</reference>
<dbReference type="KEGG" id="cber:B5D82_17060"/>
<name>A0A222GCA5_9GAMM</name>
<evidence type="ECO:0000313" key="1">
    <source>
        <dbReference type="EMBL" id="ASP49332.1"/>
    </source>
</evidence>
<sequence length="66" mass="6813">MSVELNANNSVSMDVETILAVKSANLAKSQTELEGQQALALIASTSVDNVSLPAVGNTGQNINIKV</sequence>
<dbReference type="Proteomes" id="UP000202259">
    <property type="component" value="Chromosome"/>
</dbReference>
<keyword evidence="2" id="KW-1185">Reference proteome</keyword>
<dbReference type="EMBL" id="CP020465">
    <property type="protein sequence ID" value="ASP49332.1"/>
    <property type="molecule type" value="Genomic_DNA"/>
</dbReference>
<accession>A0A222GCA5</accession>